<sequence length="234" mass="26629">MVGSDENHPGVIRPANIQGGIRAGGGKFAAAIGHNRRALSTVNQNMIGALPYPCAVKKRGGLSEKDAISNKNQPPILAHRPITRKFAAQMATKQQQPLPEKTKKLVQSVPNPSESEDCTIVDVDDYRTDGDFPVPMFVQHTEAMMEEIDRMEEVIEYIDDIYAYYKKTESSCCILPNYMAQQVDINERMRGILIDWLIEVHYKFELMDETLYLTVNLIDRFLEVQPVKCLRWRN</sequence>
<dbReference type="InterPro" id="IPR006671">
    <property type="entry name" value="Cyclin_N"/>
</dbReference>
<accession>A0A5J5B8A6</accession>
<reference evidence="6 7" key="1">
    <citation type="submission" date="2019-09" db="EMBL/GenBank/DDBJ databases">
        <title>A chromosome-level genome assembly of the Chinese tupelo Nyssa sinensis.</title>
        <authorList>
            <person name="Yang X."/>
            <person name="Kang M."/>
            <person name="Yang Y."/>
            <person name="Xiong H."/>
            <person name="Wang M."/>
            <person name="Zhang Z."/>
            <person name="Wang Z."/>
            <person name="Wu H."/>
            <person name="Ma T."/>
            <person name="Liu J."/>
            <person name="Xi Z."/>
        </authorList>
    </citation>
    <scope>NUCLEOTIDE SEQUENCE [LARGE SCALE GENOMIC DNA]</scope>
    <source>
        <strain evidence="6">J267</strain>
        <tissue evidence="6">Leaf</tissue>
    </source>
</reference>
<name>A0A5J5B8A6_9ASTE</name>
<dbReference type="Proteomes" id="UP000325577">
    <property type="component" value="Linkage Group LG15"/>
</dbReference>
<dbReference type="PROSITE" id="PS00292">
    <property type="entry name" value="CYCLINS"/>
    <property type="match status" value="1"/>
</dbReference>
<dbReference type="SUPFAM" id="SSF47954">
    <property type="entry name" value="Cyclin-like"/>
    <property type="match status" value="1"/>
</dbReference>
<keyword evidence="2" id="KW-0195">Cyclin</keyword>
<dbReference type="InterPro" id="IPR039361">
    <property type="entry name" value="Cyclin"/>
</dbReference>
<dbReference type="GO" id="GO:0051301">
    <property type="term" value="P:cell division"/>
    <property type="evidence" value="ECO:0007669"/>
    <property type="project" value="UniProtKB-KW"/>
</dbReference>
<feature type="domain" description="Cyclin N-terminal" evidence="5">
    <location>
        <begin position="160"/>
        <end position="228"/>
    </location>
</feature>
<dbReference type="InterPro" id="IPR048258">
    <property type="entry name" value="Cyclins_cyclin-box"/>
</dbReference>
<organism evidence="6 7">
    <name type="scientific">Nyssa sinensis</name>
    <dbReference type="NCBI Taxonomy" id="561372"/>
    <lineage>
        <taxon>Eukaryota</taxon>
        <taxon>Viridiplantae</taxon>
        <taxon>Streptophyta</taxon>
        <taxon>Embryophyta</taxon>
        <taxon>Tracheophyta</taxon>
        <taxon>Spermatophyta</taxon>
        <taxon>Magnoliopsida</taxon>
        <taxon>eudicotyledons</taxon>
        <taxon>Gunneridae</taxon>
        <taxon>Pentapetalae</taxon>
        <taxon>asterids</taxon>
        <taxon>Cornales</taxon>
        <taxon>Nyssaceae</taxon>
        <taxon>Nyssa</taxon>
    </lineage>
</organism>
<evidence type="ECO:0000313" key="7">
    <source>
        <dbReference type="Proteomes" id="UP000325577"/>
    </source>
</evidence>
<dbReference type="Gene3D" id="1.10.472.10">
    <property type="entry name" value="Cyclin-like"/>
    <property type="match status" value="2"/>
</dbReference>
<evidence type="ECO:0000256" key="3">
    <source>
        <dbReference type="ARBA" id="ARBA00023306"/>
    </source>
</evidence>
<dbReference type="PANTHER" id="PTHR10177">
    <property type="entry name" value="CYCLINS"/>
    <property type="match status" value="1"/>
</dbReference>
<dbReference type="Pfam" id="PF00134">
    <property type="entry name" value="Cyclin_N"/>
    <property type="match status" value="1"/>
</dbReference>
<keyword evidence="3" id="KW-0131">Cell cycle</keyword>
<dbReference type="AlphaFoldDB" id="A0A5J5B8A6"/>
<dbReference type="OrthoDB" id="5590282at2759"/>
<dbReference type="InterPro" id="IPR036915">
    <property type="entry name" value="Cyclin-like_sf"/>
</dbReference>
<evidence type="ECO:0000256" key="1">
    <source>
        <dbReference type="ARBA" id="ARBA00022618"/>
    </source>
</evidence>
<evidence type="ECO:0000256" key="4">
    <source>
        <dbReference type="SAM" id="MobiDB-lite"/>
    </source>
</evidence>
<evidence type="ECO:0000259" key="5">
    <source>
        <dbReference type="Pfam" id="PF00134"/>
    </source>
</evidence>
<gene>
    <name evidence="6" type="ORF">F0562_026902</name>
</gene>
<evidence type="ECO:0000313" key="6">
    <source>
        <dbReference type="EMBL" id="KAA8537411.1"/>
    </source>
</evidence>
<keyword evidence="7" id="KW-1185">Reference proteome</keyword>
<keyword evidence="1" id="KW-0132">Cell division</keyword>
<protein>
    <recommendedName>
        <fullName evidence="5">Cyclin N-terminal domain-containing protein</fullName>
    </recommendedName>
</protein>
<dbReference type="EMBL" id="CM018038">
    <property type="protein sequence ID" value="KAA8537411.1"/>
    <property type="molecule type" value="Genomic_DNA"/>
</dbReference>
<proteinExistence type="predicted"/>
<feature type="region of interest" description="Disordered" evidence="4">
    <location>
        <begin position="91"/>
        <end position="115"/>
    </location>
</feature>
<evidence type="ECO:0000256" key="2">
    <source>
        <dbReference type="ARBA" id="ARBA00023127"/>
    </source>
</evidence>